<feature type="transmembrane region" description="Helical" evidence="7">
    <location>
        <begin position="187"/>
        <end position="206"/>
    </location>
</feature>
<keyword evidence="4 7" id="KW-0812">Transmembrane</keyword>
<dbReference type="EMBL" id="CP005986">
    <property type="protein sequence ID" value="AIA55729.1"/>
    <property type="molecule type" value="Genomic_DNA"/>
</dbReference>
<comment type="similarity">
    <text evidence="2">Belongs to the GSP F family.</text>
</comment>
<dbReference type="RefSeq" id="WP_004872971.1">
    <property type="nucleotide sequence ID" value="NZ_CP005986.1"/>
</dbReference>
<reference evidence="9 10" key="1">
    <citation type="journal article" date="2009" name="J. Bacteriol.">
        <title>Draft genome sequence of the extremely acidophilic bacterium Acidithiobacillus caldus ATCC 51756 reveals metabolic versatility in the genus Acidithiobacillus.</title>
        <authorList>
            <person name="Valdes J."/>
            <person name="Quatrini R."/>
            <person name="Hallberg K."/>
            <person name="Dopson M."/>
            <person name="Valenzuela P.D."/>
            <person name="Holmes D.S."/>
        </authorList>
    </citation>
    <scope>NUCLEOTIDE SEQUENCE [LARGE SCALE GENOMIC DNA]</scope>
    <source>
        <strain evidence="10">ATCC 51756 / DSM 8584 / KU</strain>
    </source>
</reference>
<sequence length="366" mass="40167">MAMDWLEDGLRALARKSWGTKKRAAFYRRLAVFIDNGMPPRQAVRRLLSQIEGRYSNPDSFFASMDVDRLALTEIHDRLANGELFSQSIVGWAPASELAVLRAGEGAGELPDALRSVLASSNIVAKVITRVVFSLVEPAVMSLLLLYLLYIIGTKMVPPIAQIASPSTWPFLAKLMVPLGSMATSPIFYAVLLLLFFGGIAAFISLPRWSGRSRVWVENVPPWSIYRRLQGAQWMLAFSKLSRAGIPQAEALQLQAEMASPWMAERLRDAMIRVKNGSEIGKAFIDSGYGFPDRIVADDLSAFSGSPTFPLLVEKLAREWLEETESKIQGLVTVITIGATLGVNGVFLIAVVGMTQLQNLLTAAAH</sequence>
<evidence type="ECO:0000259" key="8">
    <source>
        <dbReference type="Pfam" id="PF00482"/>
    </source>
</evidence>
<evidence type="ECO:0000256" key="6">
    <source>
        <dbReference type="ARBA" id="ARBA00023136"/>
    </source>
</evidence>
<protein>
    <submittedName>
        <fullName evidence="9">Type II secretion inner membrane protein (PulF)</fullName>
    </submittedName>
</protein>
<dbReference type="PANTHER" id="PTHR30012">
    <property type="entry name" value="GENERAL SECRETION PATHWAY PROTEIN"/>
    <property type="match status" value="1"/>
</dbReference>
<dbReference type="Pfam" id="PF00482">
    <property type="entry name" value="T2SSF"/>
    <property type="match status" value="1"/>
</dbReference>
<dbReference type="PANTHER" id="PTHR30012:SF0">
    <property type="entry name" value="TYPE II SECRETION SYSTEM PROTEIN F-RELATED"/>
    <property type="match status" value="1"/>
</dbReference>
<dbReference type="HOGENOM" id="CLU_063664_0_0_6"/>
<evidence type="ECO:0000256" key="3">
    <source>
        <dbReference type="ARBA" id="ARBA00022475"/>
    </source>
</evidence>
<evidence type="ECO:0000256" key="4">
    <source>
        <dbReference type="ARBA" id="ARBA00022692"/>
    </source>
</evidence>
<dbReference type="InterPro" id="IPR018076">
    <property type="entry name" value="T2SS_GspF_dom"/>
</dbReference>
<dbReference type="InterPro" id="IPR003004">
    <property type="entry name" value="GspF/PilC"/>
</dbReference>
<evidence type="ECO:0000313" key="10">
    <source>
        <dbReference type="Proteomes" id="UP000005522"/>
    </source>
</evidence>
<dbReference type="KEGG" id="acz:Acaty_c1870"/>
<name>A0A059ZSB0_ACICK</name>
<evidence type="ECO:0000256" key="7">
    <source>
        <dbReference type="SAM" id="Phobius"/>
    </source>
</evidence>
<keyword evidence="6 7" id="KW-0472">Membrane</keyword>
<dbReference type="Proteomes" id="UP000005522">
    <property type="component" value="Chromosome"/>
</dbReference>
<accession>A0A059ZSB0</accession>
<organism evidence="9 10">
    <name type="scientific">Acidithiobacillus caldus (strain ATCC 51756 / DSM 8584 / KU)</name>
    <dbReference type="NCBI Taxonomy" id="637389"/>
    <lineage>
        <taxon>Bacteria</taxon>
        <taxon>Pseudomonadati</taxon>
        <taxon>Pseudomonadota</taxon>
        <taxon>Acidithiobacillia</taxon>
        <taxon>Acidithiobacillales</taxon>
        <taxon>Acidithiobacillaceae</taxon>
        <taxon>Acidithiobacillus</taxon>
    </lineage>
</organism>
<keyword evidence="5 7" id="KW-1133">Transmembrane helix</keyword>
<evidence type="ECO:0000256" key="2">
    <source>
        <dbReference type="ARBA" id="ARBA00005745"/>
    </source>
</evidence>
<evidence type="ECO:0000313" key="9">
    <source>
        <dbReference type="EMBL" id="AIA55729.1"/>
    </source>
</evidence>
<dbReference type="AlphaFoldDB" id="A0A059ZSB0"/>
<gene>
    <name evidence="9" type="ORF">Acaty_c1870</name>
</gene>
<dbReference type="GO" id="GO:0005886">
    <property type="term" value="C:plasma membrane"/>
    <property type="evidence" value="ECO:0007669"/>
    <property type="project" value="UniProtKB-SubCell"/>
</dbReference>
<keyword evidence="3" id="KW-1003">Cell membrane</keyword>
<dbReference type="InterPro" id="IPR042094">
    <property type="entry name" value="T2SS_GspF_sf"/>
</dbReference>
<evidence type="ECO:0000256" key="5">
    <source>
        <dbReference type="ARBA" id="ARBA00022989"/>
    </source>
</evidence>
<feature type="transmembrane region" description="Helical" evidence="7">
    <location>
        <begin position="331"/>
        <end position="352"/>
    </location>
</feature>
<feature type="transmembrane region" description="Helical" evidence="7">
    <location>
        <begin position="131"/>
        <end position="152"/>
    </location>
</feature>
<dbReference type="Gene3D" id="1.20.81.30">
    <property type="entry name" value="Type II secretion system (T2SS), domain F"/>
    <property type="match status" value="2"/>
</dbReference>
<evidence type="ECO:0000256" key="1">
    <source>
        <dbReference type="ARBA" id="ARBA00004651"/>
    </source>
</evidence>
<dbReference type="eggNOG" id="COG1459">
    <property type="taxonomic scope" value="Bacteria"/>
</dbReference>
<feature type="domain" description="Type II secretion system protein GspF" evidence="8">
    <location>
        <begin position="237"/>
        <end position="354"/>
    </location>
</feature>
<proteinExistence type="inferred from homology"/>
<comment type="subcellular location">
    <subcellularLocation>
        <location evidence="1">Cell membrane</location>
        <topology evidence="1">Multi-pass membrane protein</topology>
    </subcellularLocation>
</comment>